<dbReference type="GO" id="GO:0030288">
    <property type="term" value="C:outer membrane-bounded periplasmic space"/>
    <property type="evidence" value="ECO:0007669"/>
    <property type="project" value="TreeGrafter"/>
</dbReference>
<gene>
    <name evidence="4" type="ORF">APAC_0091</name>
</gene>
<evidence type="ECO:0000313" key="5">
    <source>
        <dbReference type="Proteomes" id="UP000322726"/>
    </source>
</evidence>
<reference evidence="4" key="2">
    <citation type="submission" date="2019-09" db="EMBL/GenBank/DDBJ databases">
        <title>Taxonomic note: a critical rebuttal of the proposed division of the genus Arcobacter into six genera, emended descriptions of Arcobacter anaerophilus and the genus Arcobacter, and an assessment of genus-level boundaries for Epsilonproteobacteria using in silico genomic comparator tools.</title>
        <authorList>
            <person name="On S.L.W."/>
            <person name="Miller W.G."/>
            <person name="Biggs P."/>
            <person name="Cornelius A."/>
            <person name="Vandamme P."/>
        </authorList>
    </citation>
    <scope>NUCLEOTIDE SEQUENCE [LARGE SCALE GENOMIC DNA]</scope>
    <source>
        <strain evidence="4">LMG 26638</strain>
    </source>
</reference>
<dbReference type="Gene3D" id="2.40.420.20">
    <property type="match status" value="1"/>
</dbReference>
<feature type="domain" description="CusB-like beta-barrel" evidence="3">
    <location>
        <begin position="180"/>
        <end position="256"/>
    </location>
</feature>
<evidence type="ECO:0000256" key="1">
    <source>
        <dbReference type="ARBA" id="ARBA00009477"/>
    </source>
</evidence>
<dbReference type="GO" id="GO:0015679">
    <property type="term" value="P:plasma membrane copper ion transport"/>
    <property type="evidence" value="ECO:0007669"/>
    <property type="project" value="TreeGrafter"/>
</dbReference>
<dbReference type="Proteomes" id="UP000322726">
    <property type="component" value="Chromosome"/>
</dbReference>
<dbReference type="GO" id="GO:0046914">
    <property type="term" value="F:transition metal ion binding"/>
    <property type="evidence" value="ECO:0007669"/>
    <property type="project" value="TreeGrafter"/>
</dbReference>
<reference evidence="4" key="1">
    <citation type="submission" date="2019-09" db="EMBL/GenBank/DDBJ databases">
        <title>Complete genome sequencing of four Arcobacter species reveals a diverse suite of mobile elements.</title>
        <authorList>
            <person name="Miller W.G."/>
            <person name="Yee E."/>
            <person name="Bono J.L."/>
        </authorList>
    </citation>
    <scope>NUCLEOTIDE SEQUENCE [LARGE SCALE GENOMIC DNA]</scope>
    <source>
        <strain evidence="4">LMG 26638</strain>
    </source>
</reference>
<comment type="similarity">
    <text evidence="1">Belongs to the membrane fusion protein (MFP) (TC 8.A.1) family.</text>
</comment>
<dbReference type="OrthoDB" id="9806939at2"/>
<dbReference type="InterPro" id="IPR051909">
    <property type="entry name" value="MFP_Cation_Efflux"/>
</dbReference>
<dbReference type="Gene3D" id="2.40.30.170">
    <property type="match status" value="1"/>
</dbReference>
<name>A0A5C2HAD8_9BACT</name>
<evidence type="ECO:0000256" key="2">
    <source>
        <dbReference type="ARBA" id="ARBA00022448"/>
    </source>
</evidence>
<keyword evidence="2" id="KW-0813">Transport</keyword>
<dbReference type="RefSeq" id="WP_130232237.1">
    <property type="nucleotide sequence ID" value="NZ_BMEF01000001.1"/>
</dbReference>
<dbReference type="SUPFAM" id="SSF111369">
    <property type="entry name" value="HlyD-like secretion proteins"/>
    <property type="match status" value="1"/>
</dbReference>
<dbReference type="PANTHER" id="PTHR30097">
    <property type="entry name" value="CATION EFFLUX SYSTEM PROTEIN CUSB"/>
    <property type="match status" value="1"/>
</dbReference>
<accession>A0A5C2HAD8</accession>
<proteinExistence type="inferred from homology"/>
<dbReference type="GO" id="GO:0060003">
    <property type="term" value="P:copper ion export"/>
    <property type="evidence" value="ECO:0007669"/>
    <property type="project" value="TreeGrafter"/>
</dbReference>
<organism evidence="4 5">
    <name type="scientific">Malaciobacter pacificus</name>
    <dbReference type="NCBI Taxonomy" id="1080223"/>
    <lineage>
        <taxon>Bacteria</taxon>
        <taxon>Pseudomonadati</taxon>
        <taxon>Campylobacterota</taxon>
        <taxon>Epsilonproteobacteria</taxon>
        <taxon>Campylobacterales</taxon>
        <taxon>Arcobacteraceae</taxon>
        <taxon>Malaciobacter</taxon>
    </lineage>
</organism>
<dbReference type="FunFam" id="2.40.30.170:FF:000010">
    <property type="entry name" value="Efflux RND transporter periplasmic adaptor subunit"/>
    <property type="match status" value="1"/>
</dbReference>
<keyword evidence="5" id="KW-1185">Reference proteome</keyword>
<dbReference type="InterPro" id="IPR058792">
    <property type="entry name" value="Beta-barrel_RND_2"/>
</dbReference>
<dbReference type="AlphaFoldDB" id="A0A5C2HAD8"/>
<evidence type="ECO:0000259" key="3">
    <source>
        <dbReference type="Pfam" id="PF25954"/>
    </source>
</evidence>
<dbReference type="EMBL" id="CP035928">
    <property type="protein sequence ID" value="QEP33262.1"/>
    <property type="molecule type" value="Genomic_DNA"/>
</dbReference>
<dbReference type="KEGG" id="apai:APAC_0091"/>
<dbReference type="Pfam" id="PF25954">
    <property type="entry name" value="Beta-barrel_RND_2"/>
    <property type="match status" value="1"/>
</dbReference>
<dbReference type="PANTHER" id="PTHR30097:SF15">
    <property type="entry name" value="CATION EFFLUX SYSTEM PROTEIN CUSB"/>
    <property type="match status" value="1"/>
</dbReference>
<protein>
    <submittedName>
        <fullName evidence="4">Putative copper/silver efflux system, membrane fusion protein CusB</fullName>
    </submittedName>
</protein>
<evidence type="ECO:0000313" key="4">
    <source>
        <dbReference type="EMBL" id="QEP33262.1"/>
    </source>
</evidence>
<sequence>MQKFYLKSAIFLSIFIFTNLNAKIIEAEQLFNKKVTKVKKESISINKSFYGKTVIDETSIKDIVTRFDGYITKLDANKTYMNIKKNQTLFSVYSDEIQSLQDELKIAKTFNKNIYKSTLVKLENLDISQSEINRIKKGTVSKNGINIKANSNSILLKKSINSGSAVKKGQLLLQLASLDKIWVIASIYQSDLSFVKKDMPAKIKIDGVSKEIESKVDFIYPIFDESSKTVDVRFIVDNKDNTLYPSMFAKVNISKEKKSMLTLPKSAVLKKANDYYVFKPVSKTEFEPVKISATRISSNRYKITSGLSEGDEVINNALFLLDSDAITNALYTSDDEDW</sequence>